<keyword evidence="15" id="KW-1185">Reference proteome</keyword>
<evidence type="ECO:0000256" key="3">
    <source>
        <dbReference type="ARBA" id="ARBA00012328"/>
    </source>
</evidence>
<protein>
    <recommendedName>
        <fullName evidence="4">Ribosomal RNA small subunit methyltransferase E</fullName>
        <ecNumber evidence="3">2.1.1.193</ecNumber>
    </recommendedName>
    <alternativeName>
        <fullName evidence="11">16S rRNA m3U1498 methyltransferase</fullName>
    </alternativeName>
</protein>
<feature type="domain" description="Ribosomal RNA small subunit methyltransferase E methyltransferase" evidence="13">
    <location>
        <begin position="3"/>
        <end position="119"/>
    </location>
</feature>
<comment type="subcellular location">
    <subcellularLocation>
        <location evidence="1">Cytoplasm</location>
    </subcellularLocation>
</comment>
<dbReference type="EMBL" id="BSVA01000001">
    <property type="protein sequence ID" value="GMA92995.1"/>
    <property type="molecule type" value="Genomic_DNA"/>
</dbReference>
<sequence length="126" mass="13444">MTRWEGAKVARNEQRWRTIVREASKQAIRPRVPEVAPLATIAQLAALPGLVIVLEPTASVPLTAVALDDAERVTLVVGPEGGVAPRELDRLRQSGAVLARLGTEVLRTSTAGPAALAVLNARIGRW</sequence>
<evidence type="ECO:0000256" key="12">
    <source>
        <dbReference type="ARBA" id="ARBA00047944"/>
    </source>
</evidence>
<evidence type="ECO:0000256" key="11">
    <source>
        <dbReference type="ARBA" id="ARBA00033196"/>
    </source>
</evidence>
<dbReference type="CDD" id="cd18084">
    <property type="entry name" value="RsmE-like"/>
    <property type="match status" value="1"/>
</dbReference>
<evidence type="ECO:0000256" key="2">
    <source>
        <dbReference type="ARBA" id="ARBA00005528"/>
    </source>
</evidence>
<evidence type="ECO:0000313" key="15">
    <source>
        <dbReference type="Proteomes" id="UP001157069"/>
    </source>
</evidence>
<keyword evidence="6" id="KW-0698">rRNA processing</keyword>
<comment type="caution">
    <text evidence="14">The sequence shown here is derived from an EMBL/GenBank/DDBJ whole genome shotgun (WGS) entry which is preliminary data.</text>
</comment>
<evidence type="ECO:0000313" key="14">
    <source>
        <dbReference type="EMBL" id="GMA92995.1"/>
    </source>
</evidence>
<comment type="similarity">
    <text evidence="2">Belongs to the RNA methyltransferase RsmE family.</text>
</comment>
<dbReference type="InterPro" id="IPR029026">
    <property type="entry name" value="tRNA_m1G_MTases_N"/>
</dbReference>
<evidence type="ECO:0000256" key="10">
    <source>
        <dbReference type="ARBA" id="ARBA00025699"/>
    </source>
</evidence>
<keyword evidence="5" id="KW-0963">Cytoplasm</keyword>
<evidence type="ECO:0000256" key="5">
    <source>
        <dbReference type="ARBA" id="ARBA00022490"/>
    </source>
</evidence>
<dbReference type="NCBIfam" id="TIGR00046">
    <property type="entry name" value="RsmE family RNA methyltransferase"/>
    <property type="match status" value="1"/>
</dbReference>
<dbReference type="InterPro" id="IPR029028">
    <property type="entry name" value="Alpha/beta_knot_MTases"/>
</dbReference>
<dbReference type="RefSeq" id="WP_348533893.1">
    <property type="nucleotide sequence ID" value="NZ_BSVA01000001.1"/>
</dbReference>
<reference evidence="15" key="1">
    <citation type="journal article" date="2019" name="Int. J. Syst. Evol. Microbiol.">
        <title>The Global Catalogue of Microorganisms (GCM) 10K type strain sequencing project: providing services to taxonomists for standard genome sequencing and annotation.</title>
        <authorList>
            <consortium name="The Broad Institute Genomics Platform"/>
            <consortium name="The Broad Institute Genome Sequencing Center for Infectious Disease"/>
            <person name="Wu L."/>
            <person name="Ma J."/>
        </authorList>
    </citation>
    <scope>NUCLEOTIDE SEQUENCE [LARGE SCALE GENOMIC DNA]</scope>
    <source>
        <strain evidence="15">NBRC 108755</strain>
    </source>
</reference>
<dbReference type="Pfam" id="PF04452">
    <property type="entry name" value="Methyltrans_RNA"/>
    <property type="match status" value="1"/>
</dbReference>
<proteinExistence type="inferred from homology"/>
<dbReference type="EC" id="2.1.1.193" evidence="3"/>
<gene>
    <name evidence="14" type="ORF">GCM10025869_35240</name>
</gene>
<dbReference type="SUPFAM" id="SSF75217">
    <property type="entry name" value="alpha/beta knot"/>
    <property type="match status" value="1"/>
</dbReference>
<evidence type="ECO:0000256" key="7">
    <source>
        <dbReference type="ARBA" id="ARBA00022603"/>
    </source>
</evidence>
<evidence type="ECO:0000256" key="9">
    <source>
        <dbReference type="ARBA" id="ARBA00022691"/>
    </source>
</evidence>
<keyword evidence="9" id="KW-0949">S-adenosyl-L-methionine</keyword>
<keyword evidence="8" id="KW-0808">Transferase</keyword>
<evidence type="ECO:0000256" key="8">
    <source>
        <dbReference type="ARBA" id="ARBA00022679"/>
    </source>
</evidence>
<evidence type="ECO:0000259" key="13">
    <source>
        <dbReference type="Pfam" id="PF04452"/>
    </source>
</evidence>
<dbReference type="Gene3D" id="3.40.1280.10">
    <property type="match status" value="1"/>
</dbReference>
<comment type="function">
    <text evidence="10">Specifically methylates the N3 position of the uracil ring of uridine 1498 (m3U1498) in 16S rRNA. Acts on the fully assembled 30S ribosomal subunit.</text>
</comment>
<dbReference type="Proteomes" id="UP001157069">
    <property type="component" value="Unassembled WGS sequence"/>
</dbReference>
<dbReference type="PANTHER" id="PTHR30027:SF3">
    <property type="entry name" value="16S RRNA (URACIL(1498)-N(3))-METHYLTRANSFERASE"/>
    <property type="match status" value="1"/>
</dbReference>
<evidence type="ECO:0000256" key="4">
    <source>
        <dbReference type="ARBA" id="ARBA00013673"/>
    </source>
</evidence>
<comment type="catalytic activity">
    <reaction evidence="12">
        <text>uridine(1498) in 16S rRNA + S-adenosyl-L-methionine = N(3)-methyluridine(1498) in 16S rRNA + S-adenosyl-L-homocysteine + H(+)</text>
        <dbReference type="Rhea" id="RHEA:42920"/>
        <dbReference type="Rhea" id="RHEA-COMP:10283"/>
        <dbReference type="Rhea" id="RHEA-COMP:10284"/>
        <dbReference type="ChEBI" id="CHEBI:15378"/>
        <dbReference type="ChEBI" id="CHEBI:57856"/>
        <dbReference type="ChEBI" id="CHEBI:59789"/>
        <dbReference type="ChEBI" id="CHEBI:65315"/>
        <dbReference type="ChEBI" id="CHEBI:74502"/>
        <dbReference type="EC" id="2.1.1.193"/>
    </reaction>
</comment>
<dbReference type="PANTHER" id="PTHR30027">
    <property type="entry name" value="RIBOSOMAL RNA SMALL SUBUNIT METHYLTRANSFERASE E"/>
    <property type="match status" value="1"/>
</dbReference>
<organism evidence="14 15">
    <name type="scientific">Homoserinibacter gongjuensis</name>
    <dbReference type="NCBI Taxonomy" id="1162968"/>
    <lineage>
        <taxon>Bacteria</taxon>
        <taxon>Bacillati</taxon>
        <taxon>Actinomycetota</taxon>
        <taxon>Actinomycetes</taxon>
        <taxon>Micrococcales</taxon>
        <taxon>Microbacteriaceae</taxon>
        <taxon>Homoserinibacter</taxon>
    </lineage>
</organism>
<keyword evidence="7" id="KW-0489">Methyltransferase</keyword>
<name>A0ABQ6K1P9_9MICO</name>
<dbReference type="InterPro" id="IPR006700">
    <property type="entry name" value="RsmE"/>
</dbReference>
<accession>A0ABQ6K1P9</accession>
<evidence type="ECO:0000256" key="6">
    <source>
        <dbReference type="ARBA" id="ARBA00022552"/>
    </source>
</evidence>
<dbReference type="InterPro" id="IPR046886">
    <property type="entry name" value="RsmE_MTase_dom"/>
</dbReference>
<evidence type="ECO:0000256" key="1">
    <source>
        <dbReference type="ARBA" id="ARBA00004496"/>
    </source>
</evidence>